<keyword evidence="2" id="KW-1185">Reference proteome</keyword>
<evidence type="ECO:0000313" key="2">
    <source>
        <dbReference type="Proteomes" id="UP001153332"/>
    </source>
</evidence>
<evidence type="ECO:0000313" key="1">
    <source>
        <dbReference type="EMBL" id="KAJ8128295.1"/>
    </source>
</evidence>
<gene>
    <name evidence="1" type="ORF">O1611_g5341</name>
</gene>
<name>A0ACC2JLF7_9PEZI</name>
<comment type="caution">
    <text evidence="1">The sequence shown here is derived from an EMBL/GenBank/DDBJ whole genome shotgun (WGS) entry which is preliminary data.</text>
</comment>
<dbReference type="Proteomes" id="UP001153332">
    <property type="component" value="Unassembled WGS sequence"/>
</dbReference>
<accession>A0ACC2JLF7</accession>
<reference evidence="1" key="1">
    <citation type="submission" date="2022-12" db="EMBL/GenBank/DDBJ databases">
        <title>Genome Sequence of Lasiodiplodia mahajangana.</title>
        <authorList>
            <person name="Buettner E."/>
        </authorList>
    </citation>
    <scope>NUCLEOTIDE SEQUENCE</scope>
    <source>
        <strain evidence="1">VT137</strain>
    </source>
</reference>
<dbReference type="EMBL" id="JAPUUL010001117">
    <property type="protein sequence ID" value="KAJ8128295.1"/>
    <property type="molecule type" value="Genomic_DNA"/>
</dbReference>
<proteinExistence type="predicted"/>
<protein>
    <submittedName>
        <fullName evidence="1">Uncharacterized protein</fullName>
    </submittedName>
</protein>
<sequence>MPTIKALQLPASEEAWYKMFQETVTQRLDVEQQVTMRNLQDDRKSCGEKPASGSTFRFSEFLFLRAFFPPDCKASELATALQQADIIDVECWEHVQSSLFAKTPQHKATKPLVAELDLVTSQPLVGAGASAMPQTPRKQAGGSSQLPLLPDAPRGKKVAEQWHARDLPMGPFFNFCTILKHFDRGRAPPCSRQQLSDILDTFRTVLSYISDVSIVSTKLRNQVESHVRLFDNYHSDDGENDIFNVGERLGLLGLSPLAHKSGHVLPHVKSTELAPKLLNEDLDGNLNEDLQLYAALDETINVNFFCLLVNTAITRSYDYDETLTKNELFNALSTSLWHEVDAACIGHRKAFTVGEDPPIFTACVDAYTRMPVDLKDKLEPKLSTKTTTAKNGINPAKIGFIVEVKRHTTNDPQLRYQIAAELVGWIYSRRVEFAAVFAQRADQKQQHVVLAQFGGQTVMFYIASFGSSYLKYLASVDGSTKPVPVDPGHKGLADGLLRIKGYGLFNIVKKPKQIEEFLKVCIAIDMTSRKRADEKKQRPVL</sequence>
<organism evidence="1 2">
    <name type="scientific">Lasiodiplodia mahajangana</name>
    <dbReference type="NCBI Taxonomy" id="1108764"/>
    <lineage>
        <taxon>Eukaryota</taxon>
        <taxon>Fungi</taxon>
        <taxon>Dikarya</taxon>
        <taxon>Ascomycota</taxon>
        <taxon>Pezizomycotina</taxon>
        <taxon>Dothideomycetes</taxon>
        <taxon>Dothideomycetes incertae sedis</taxon>
        <taxon>Botryosphaeriales</taxon>
        <taxon>Botryosphaeriaceae</taxon>
        <taxon>Lasiodiplodia</taxon>
    </lineage>
</organism>